<organism evidence="4 5">
    <name type="scientific">Toxocara canis</name>
    <name type="common">Canine roundworm</name>
    <dbReference type="NCBI Taxonomy" id="6265"/>
    <lineage>
        <taxon>Eukaryota</taxon>
        <taxon>Metazoa</taxon>
        <taxon>Ecdysozoa</taxon>
        <taxon>Nematoda</taxon>
        <taxon>Chromadorea</taxon>
        <taxon>Rhabditida</taxon>
        <taxon>Spirurina</taxon>
        <taxon>Ascaridomorpha</taxon>
        <taxon>Ascaridoidea</taxon>
        <taxon>Toxocaridae</taxon>
        <taxon>Toxocara</taxon>
    </lineage>
</organism>
<evidence type="ECO:0000256" key="2">
    <source>
        <dbReference type="SAM" id="Phobius"/>
    </source>
</evidence>
<feature type="transmembrane region" description="Helical" evidence="2">
    <location>
        <begin position="30"/>
        <end position="49"/>
    </location>
</feature>
<dbReference type="Proteomes" id="UP000050794">
    <property type="component" value="Unassembled WGS sequence"/>
</dbReference>
<dbReference type="AlphaFoldDB" id="A0A183UYU7"/>
<evidence type="ECO:0000313" key="3">
    <source>
        <dbReference type="EMBL" id="VDM44988.1"/>
    </source>
</evidence>
<proteinExistence type="predicted"/>
<sequence length="106" mass="12335">MEKEEKKEEVTRPMHPKLETRNGNLMDATALHIAHLLLIPYCLYSYNNLRNKVRKKREKSGVRFSLNFNSSRISLLGPTDRNSAGRIVLHPVDMRDAMRESKVEQD</sequence>
<evidence type="ECO:0000256" key="1">
    <source>
        <dbReference type="SAM" id="MobiDB-lite"/>
    </source>
</evidence>
<keyword evidence="2" id="KW-1133">Transmembrane helix</keyword>
<reference evidence="5" key="1">
    <citation type="submission" date="2016-06" db="UniProtKB">
        <authorList>
            <consortium name="WormBaseParasite"/>
        </authorList>
    </citation>
    <scope>IDENTIFICATION</scope>
</reference>
<reference evidence="3 4" key="2">
    <citation type="submission" date="2018-11" db="EMBL/GenBank/DDBJ databases">
        <authorList>
            <consortium name="Pathogen Informatics"/>
        </authorList>
    </citation>
    <scope>NUCLEOTIDE SEQUENCE [LARGE SCALE GENOMIC DNA]</scope>
</reference>
<name>A0A183UYU7_TOXCA</name>
<keyword evidence="4" id="KW-1185">Reference proteome</keyword>
<accession>A0A183UYU7</accession>
<dbReference type="WBParaSite" id="TCNE_0001366701-mRNA-1">
    <property type="protein sequence ID" value="TCNE_0001366701-mRNA-1"/>
    <property type="gene ID" value="TCNE_0001366701"/>
</dbReference>
<dbReference type="EMBL" id="UYWY01021837">
    <property type="protein sequence ID" value="VDM44988.1"/>
    <property type="molecule type" value="Genomic_DNA"/>
</dbReference>
<feature type="region of interest" description="Disordered" evidence="1">
    <location>
        <begin position="1"/>
        <end position="21"/>
    </location>
</feature>
<gene>
    <name evidence="3" type="ORF">TCNE_LOCUS13667</name>
</gene>
<evidence type="ECO:0000313" key="4">
    <source>
        <dbReference type="Proteomes" id="UP000050794"/>
    </source>
</evidence>
<evidence type="ECO:0000313" key="5">
    <source>
        <dbReference type="WBParaSite" id="TCNE_0001366701-mRNA-1"/>
    </source>
</evidence>
<protein>
    <submittedName>
        <fullName evidence="5">Transmembrane protein</fullName>
    </submittedName>
</protein>
<keyword evidence="2" id="KW-0472">Membrane</keyword>
<feature type="compositionally biased region" description="Basic and acidic residues" evidence="1">
    <location>
        <begin position="1"/>
        <end position="20"/>
    </location>
</feature>
<keyword evidence="2" id="KW-0812">Transmembrane</keyword>